<dbReference type="GO" id="GO:0008017">
    <property type="term" value="F:microtubule binding"/>
    <property type="evidence" value="ECO:0007669"/>
    <property type="project" value="InterPro"/>
</dbReference>
<evidence type="ECO:0000256" key="3">
    <source>
        <dbReference type="ARBA" id="ARBA00022741"/>
    </source>
</evidence>
<feature type="binding site" evidence="7">
    <location>
        <begin position="551"/>
        <end position="558"/>
    </location>
    <ligand>
        <name>ATP</name>
        <dbReference type="ChEBI" id="CHEBI:30616"/>
    </ligand>
</feature>
<keyword evidence="6 7" id="KW-0505">Motor protein</keyword>
<dbReference type="Pfam" id="PF00225">
    <property type="entry name" value="Kinesin"/>
    <property type="match status" value="1"/>
</dbReference>
<dbReference type="GO" id="GO:0005874">
    <property type="term" value="C:microtubule"/>
    <property type="evidence" value="ECO:0007669"/>
    <property type="project" value="UniProtKB-KW"/>
</dbReference>
<dbReference type="InterPro" id="IPR027640">
    <property type="entry name" value="Kinesin-like_fam"/>
</dbReference>
<comment type="caution">
    <text evidence="11">The sequence shown here is derived from an EMBL/GenBank/DDBJ whole genome shotgun (WGS) entry which is preliminary data.</text>
</comment>
<dbReference type="GO" id="GO:0003777">
    <property type="term" value="F:microtubule motor activity"/>
    <property type="evidence" value="ECO:0007669"/>
    <property type="project" value="InterPro"/>
</dbReference>
<evidence type="ECO:0000313" key="12">
    <source>
        <dbReference type="Proteomes" id="UP000694251"/>
    </source>
</evidence>
<evidence type="ECO:0000256" key="7">
    <source>
        <dbReference type="PROSITE-ProRule" id="PRU00283"/>
    </source>
</evidence>
<sequence>MMNSLTDQSGSSHGGSTPRSPFSPSSAHERHKGLPDSRFQRPLPNSSALDPSSPGSMLHGGHKSHEAFQMKQGRFDLQAAKISELMKSNNLDNAPTQSLLSIVNGILDETIERKNGEIPQRVASLLRKVVQEIERRISTQSEHLRTQNSVFKAREEKYQSRIKVLETLASGTSEENEIATRQLRRIKTEKSKLEEKKKDKEEDMVRLEKENGHYNLEISTLRRELETTKKAYEQQRLQMESQTKVATAGIEDRVKELEQMREDASTAKTALEERVRELEEMGKEANVVKMTLEEKVKELQQFKKETLTVTTSLEAKNRELEQFKKETMTVNTSLEAKNRELEQFKKETVTFNTSLEAKNRELEKNLVHWKSKAKEMEEKSELKNRSWSQKELSYRSFISFQFKALQELRFCSKSIKQEILKVQDKYTAEFSQLGRKVLELGDAAANYHEVLTENQKLFNELQELKGNIRVYCRVRPFLRGQGASKTVVEHIGDHGELVVLNPTKPGKDGLRKFRFNKVYSPASTQAEVFSDIKPLVRSVLDGYNVCIFAYGQTGSGKTYTMTGPDGASEEEWGVNYRALNDLFKISQTRKSNIAYEVGVQMVEIYNEQVRDLLSGDSSQKKLGILSTTQQNGLAVPDASMYPVTSTSDVLELMSIGLQNRAVSSTALNERSSRSHSIVTVHVRGKDLKTGSVLYGNLHLVDLAGSERVDRSEVTGDRLKEAQHINKSLSALGDVIFSLASKSSHVPYRNSKLTQLLQSSLGGRAKTLMFVQLNPDITSYSESMSTLKFAERVSGVELGAAKSSKDGRDVRDLMEQLGSLKDTIARKDDEIERLHLLKDINYPQRLQRKSLGQSDDFNSEAGDSQLSIEDDSRFQQDYTRQSRHSVTDGETLASSTDAEYDDETESVDAPSAEGRKPLRISDKPKPVTPRSSTTTSRPLDKLKQVATRTSNIAKATSGLSSPSSQGMKKTGSASNLLKSSKDSKRWS</sequence>
<dbReference type="InterPro" id="IPR001752">
    <property type="entry name" value="Kinesin_motor_dom"/>
</dbReference>
<feature type="coiled-coil region" evidence="8">
    <location>
        <begin position="352"/>
        <end position="379"/>
    </location>
</feature>
<dbReference type="PANTHER" id="PTHR47972">
    <property type="entry name" value="KINESIN-LIKE PROTEIN KLP-3"/>
    <property type="match status" value="1"/>
</dbReference>
<protein>
    <submittedName>
        <fullName evidence="11">Kinesin motor domain</fullName>
    </submittedName>
</protein>
<dbReference type="PROSITE" id="PS50067">
    <property type="entry name" value="KINESIN_MOTOR_2"/>
    <property type="match status" value="1"/>
</dbReference>
<feature type="region of interest" description="Disordered" evidence="9">
    <location>
        <begin position="1"/>
        <end position="63"/>
    </location>
</feature>
<feature type="coiled-coil region" evidence="8">
    <location>
        <begin position="176"/>
        <end position="288"/>
    </location>
</feature>
<feature type="compositionally biased region" description="Polar residues" evidence="9">
    <location>
        <begin position="1"/>
        <end position="26"/>
    </location>
</feature>
<feature type="domain" description="Kinesin motor" evidence="10">
    <location>
        <begin position="467"/>
        <end position="795"/>
    </location>
</feature>
<evidence type="ECO:0000313" key="11">
    <source>
        <dbReference type="EMBL" id="KAG7597478.1"/>
    </source>
</evidence>
<feature type="region of interest" description="Disordered" evidence="9">
    <location>
        <begin position="850"/>
        <end position="869"/>
    </location>
</feature>
<dbReference type="EMBL" id="JAEFBJ010000006">
    <property type="protein sequence ID" value="KAG7597478.1"/>
    <property type="molecule type" value="Genomic_DNA"/>
</dbReference>
<dbReference type="SMART" id="SM00129">
    <property type="entry name" value="KISc"/>
    <property type="match status" value="1"/>
</dbReference>
<evidence type="ECO:0000256" key="9">
    <source>
        <dbReference type="SAM" id="MobiDB-lite"/>
    </source>
</evidence>
<dbReference type="FunFam" id="3.40.850.10:FF:000044">
    <property type="entry name" value="p-loop containing nucleoside triphosphate hydrolases superfamily protein"/>
    <property type="match status" value="1"/>
</dbReference>
<evidence type="ECO:0000256" key="1">
    <source>
        <dbReference type="ARBA" id="ARBA00010899"/>
    </source>
</evidence>
<dbReference type="Proteomes" id="UP000694251">
    <property type="component" value="Chromosome 6"/>
</dbReference>
<keyword evidence="3 7" id="KW-0547">Nucleotide-binding</keyword>
<dbReference type="PANTHER" id="PTHR47972:SF33">
    <property type="entry name" value="KINESIN-LIKE PROTEIN KIN-14O"/>
    <property type="match status" value="1"/>
</dbReference>
<feature type="compositionally biased region" description="Low complexity" evidence="9">
    <location>
        <begin position="927"/>
        <end position="936"/>
    </location>
</feature>
<evidence type="ECO:0000259" key="10">
    <source>
        <dbReference type="PROSITE" id="PS50067"/>
    </source>
</evidence>
<reference evidence="11 12" key="1">
    <citation type="submission" date="2020-12" db="EMBL/GenBank/DDBJ databases">
        <title>Concerted genomic and epigenomic changes stabilize Arabidopsis allopolyploids.</title>
        <authorList>
            <person name="Chen Z."/>
        </authorList>
    </citation>
    <scope>NUCLEOTIDE SEQUENCE [LARGE SCALE GENOMIC DNA]</scope>
    <source>
        <strain evidence="11">As9502</strain>
        <tissue evidence="11">Leaf</tissue>
    </source>
</reference>
<dbReference type="GO" id="GO:0007018">
    <property type="term" value="P:microtubule-based movement"/>
    <property type="evidence" value="ECO:0007669"/>
    <property type="project" value="InterPro"/>
</dbReference>
<keyword evidence="12" id="KW-1185">Reference proteome</keyword>
<evidence type="ECO:0000256" key="4">
    <source>
        <dbReference type="ARBA" id="ARBA00022840"/>
    </source>
</evidence>
<name>A0A8T2CB24_ARASU</name>
<feature type="compositionally biased region" description="Polar residues" evidence="9">
    <location>
        <begin position="945"/>
        <end position="977"/>
    </location>
</feature>
<accession>A0A8T2CB24</accession>
<proteinExistence type="inferred from homology"/>
<feature type="compositionally biased region" description="Polar residues" evidence="9">
    <location>
        <begin position="850"/>
        <end position="866"/>
    </location>
</feature>
<evidence type="ECO:0000256" key="2">
    <source>
        <dbReference type="ARBA" id="ARBA00022701"/>
    </source>
</evidence>
<feature type="compositionally biased region" description="Basic and acidic residues" evidence="9">
    <location>
        <begin position="912"/>
        <end position="924"/>
    </location>
</feature>
<keyword evidence="2" id="KW-0493">Microtubule</keyword>
<comment type="similarity">
    <text evidence="1">Belongs to the TRAFAC class myosin-kinesin ATPase superfamily. Kinesin family. KIN-14 subfamily.</text>
</comment>
<feature type="region of interest" description="Disordered" evidence="9">
    <location>
        <begin position="874"/>
        <end position="986"/>
    </location>
</feature>
<dbReference type="GO" id="GO:0005524">
    <property type="term" value="F:ATP binding"/>
    <property type="evidence" value="ECO:0007669"/>
    <property type="project" value="UniProtKB-UniRule"/>
</dbReference>
<keyword evidence="4 7" id="KW-0067">ATP-binding</keyword>
<gene>
    <name evidence="11" type="ORF">ISN44_As06g018360</name>
</gene>
<organism evidence="11 12">
    <name type="scientific">Arabidopsis suecica</name>
    <name type="common">Swedish thale-cress</name>
    <name type="synonym">Cardaminopsis suecica</name>
    <dbReference type="NCBI Taxonomy" id="45249"/>
    <lineage>
        <taxon>Eukaryota</taxon>
        <taxon>Viridiplantae</taxon>
        <taxon>Streptophyta</taxon>
        <taxon>Embryophyta</taxon>
        <taxon>Tracheophyta</taxon>
        <taxon>Spermatophyta</taxon>
        <taxon>Magnoliopsida</taxon>
        <taxon>eudicotyledons</taxon>
        <taxon>Gunneridae</taxon>
        <taxon>Pentapetalae</taxon>
        <taxon>rosids</taxon>
        <taxon>malvids</taxon>
        <taxon>Brassicales</taxon>
        <taxon>Brassicaceae</taxon>
        <taxon>Camelineae</taxon>
        <taxon>Arabidopsis</taxon>
    </lineage>
</organism>
<dbReference type="OrthoDB" id="3176171at2759"/>
<evidence type="ECO:0000256" key="5">
    <source>
        <dbReference type="ARBA" id="ARBA00023054"/>
    </source>
</evidence>
<evidence type="ECO:0000256" key="6">
    <source>
        <dbReference type="ARBA" id="ARBA00023175"/>
    </source>
</evidence>
<dbReference type="AlphaFoldDB" id="A0A8T2CB24"/>
<feature type="compositionally biased region" description="Polar residues" evidence="9">
    <location>
        <begin position="43"/>
        <end position="55"/>
    </location>
</feature>
<evidence type="ECO:0000256" key="8">
    <source>
        <dbReference type="SAM" id="Coils"/>
    </source>
</evidence>
<keyword evidence="5 8" id="KW-0175">Coiled coil</keyword>